<name>A0AAN9G071_9CAEN</name>
<evidence type="ECO:0000256" key="2">
    <source>
        <dbReference type="ARBA" id="ARBA00022692"/>
    </source>
</evidence>
<dbReference type="PROSITE" id="PS50262">
    <property type="entry name" value="G_PROTEIN_RECEP_F1_2"/>
    <property type="match status" value="1"/>
</dbReference>
<evidence type="ECO:0000256" key="4">
    <source>
        <dbReference type="ARBA" id="ARBA00023040"/>
    </source>
</evidence>
<accession>A0AAN9G071</accession>
<dbReference type="PRINTS" id="PR00237">
    <property type="entry name" value="GPCRRHODOPSN"/>
</dbReference>
<evidence type="ECO:0000256" key="8">
    <source>
        <dbReference type="SAM" id="MobiDB-lite"/>
    </source>
</evidence>
<feature type="transmembrane region" description="Helical" evidence="9">
    <location>
        <begin position="272"/>
        <end position="294"/>
    </location>
</feature>
<dbReference type="PANTHER" id="PTHR24243">
    <property type="entry name" value="G-PROTEIN COUPLED RECEPTOR"/>
    <property type="match status" value="1"/>
</dbReference>
<dbReference type="Proteomes" id="UP001374579">
    <property type="component" value="Unassembled WGS sequence"/>
</dbReference>
<feature type="domain" description="G-protein coupled receptors family 1 profile" evidence="10">
    <location>
        <begin position="16"/>
        <end position="283"/>
    </location>
</feature>
<evidence type="ECO:0000256" key="9">
    <source>
        <dbReference type="SAM" id="Phobius"/>
    </source>
</evidence>
<dbReference type="PANTHER" id="PTHR24243:SF230">
    <property type="entry name" value="G-PROTEIN COUPLED RECEPTORS FAMILY 1 PROFILE DOMAIN-CONTAINING PROTEIN"/>
    <property type="match status" value="1"/>
</dbReference>
<feature type="transmembrane region" description="Helical" evidence="9">
    <location>
        <begin position="37"/>
        <end position="56"/>
    </location>
</feature>
<feature type="transmembrane region" description="Helical" evidence="9">
    <location>
        <begin position="76"/>
        <end position="94"/>
    </location>
</feature>
<organism evidence="11 12">
    <name type="scientific">Littorina saxatilis</name>
    <dbReference type="NCBI Taxonomy" id="31220"/>
    <lineage>
        <taxon>Eukaryota</taxon>
        <taxon>Metazoa</taxon>
        <taxon>Spiralia</taxon>
        <taxon>Lophotrochozoa</taxon>
        <taxon>Mollusca</taxon>
        <taxon>Gastropoda</taxon>
        <taxon>Caenogastropoda</taxon>
        <taxon>Littorinimorpha</taxon>
        <taxon>Littorinoidea</taxon>
        <taxon>Littorinidae</taxon>
        <taxon>Littorina</taxon>
    </lineage>
</organism>
<feature type="transmembrane region" description="Helical" evidence="9">
    <location>
        <begin position="114"/>
        <end position="135"/>
    </location>
</feature>
<evidence type="ECO:0000259" key="10">
    <source>
        <dbReference type="PROSITE" id="PS50262"/>
    </source>
</evidence>
<dbReference type="GO" id="GO:0004930">
    <property type="term" value="F:G protein-coupled receptor activity"/>
    <property type="evidence" value="ECO:0007669"/>
    <property type="project" value="UniProtKB-KW"/>
</dbReference>
<feature type="transmembrane region" description="Helical" evidence="9">
    <location>
        <begin position="6"/>
        <end position="25"/>
    </location>
</feature>
<evidence type="ECO:0000256" key="5">
    <source>
        <dbReference type="ARBA" id="ARBA00023136"/>
    </source>
</evidence>
<evidence type="ECO:0000313" key="12">
    <source>
        <dbReference type="Proteomes" id="UP001374579"/>
    </source>
</evidence>
<sequence>MQTVFVPFIFVFGVIGNLLAIGCFLSQSLRSTSCCLYLAAKCSSDTIFLAALFVMWLQRVHVEAVNVQGVCQLTVFFSYVSGFVSVWLVLAITYENYIRICCPVLAKVRCTRRVALTLITAIVVFAVIFYSFALWTTNVLGSGTETPLCMSLIKFKDVLMVMTFIDTLITLVLPCLIIVPLVATSLLAILQALDRKNRLHDSLLGNNKTHLRFLNSLEAKVAKFLLTVSLTFLLLHTPGHLIRLKLLIGQFILHAPLADTDAMLQRLFETLYYFNFCCSVVIFLASGANFRAIFVSMYFRRLGALHSACADSLNLNMQKRSVTSSCENQAFDPESQLTTTESVLTTDTGHQSIDRP</sequence>
<feature type="compositionally biased region" description="Low complexity" evidence="8">
    <location>
        <begin position="338"/>
        <end position="348"/>
    </location>
</feature>
<keyword evidence="5 9" id="KW-0472">Membrane</keyword>
<keyword evidence="4" id="KW-0297">G-protein coupled receptor</keyword>
<dbReference type="GO" id="GO:0005886">
    <property type="term" value="C:plasma membrane"/>
    <property type="evidence" value="ECO:0007669"/>
    <property type="project" value="TreeGrafter"/>
</dbReference>
<dbReference type="Pfam" id="PF00001">
    <property type="entry name" value="7tm_1"/>
    <property type="match status" value="1"/>
</dbReference>
<evidence type="ECO:0000256" key="6">
    <source>
        <dbReference type="ARBA" id="ARBA00023170"/>
    </source>
</evidence>
<proteinExistence type="predicted"/>
<dbReference type="SUPFAM" id="SSF81321">
    <property type="entry name" value="Family A G protein-coupled receptor-like"/>
    <property type="match status" value="1"/>
</dbReference>
<keyword evidence="6" id="KW-0675">Receptor</keyword>
<comment type="subcellular location">
    <subcellularLocation>
        <location evidence="1">Membrane</location>
        <topology evidence="1">Multi-pass membrane protein</topology>
    </subcellularLocation>
</comment>
<gene>
    <name evidence="11" type="ORF">V1264_010196</name>
</gene>
<evidence type="ECO:0000256" key="7">
    <source>
        <dbReference type="ARBA" id="ARBA00023224"/>
    </source>
</evidence>
<protein>
    <recommendedName>
        <fullName evidence="10">G-protein coupled receptors family 1 profile domain-containing protein</fullName>
    </recommendedName>
</protein>
<keyword evidence="12" id="KW-1185">Reference proteome</keyword>
<dbReference type="InterPro" id="IPR017452">
    <property type="entry name" value="GPCR_Rhodpsn_7TM"/>
</dbReference>
<evidence type="ECO:0000313" key="11">
    <source>
        <dbReference type="EMBL" id="KAK7090391.1"/>
    </source>
</evidence>
<evidence type="ECO:0000256" key="1">
    <source>
        <dbReference type="ARBA" id="ARBA00004141"/>
    </source>
</evidence>
<evidence type="ECO:0000256" key="3">
    <source>
        <dbReference type="ARBA" id="ARBA00022989"/>
    </source>
</evidence>
<dbReference type="InterPro" id="IPR000276">
    <property type="entry name" value="GPCR_Rhodpsn"/>
</dbReference>
<feature type="transmembrane region" description="Helical" evidence="9">
    <location>
        <begin position="168"/>
        <end position="190"/>
    </location>
</feature>
<feature type="region of interest" description="Disordered" evidence="8">
    <location>
        <begin position="332"/>
        <end position="356"/>
    </location>
</feature>
<dbReference type="Gene3D" id="1.20.1070.10">
    <property type="entry name" value="Rhodopsin 7-helix transmembrane proteins"/>
    <property type="match status" value="1"/>
</dbReference>
<keyword evidence="2 9" id="KW-0812">Transmembrane</keyword>
<reference evidence="11 12" key="1">
    <citation type="submission" date="2024-02" db="EMBL/GenBank/DDBJ databases">
        <title>Chromosome-scale genome assembly of the rough periwinkle Littorina saxatilis.</title>
        <authorList>
            <person name="De Jode A."/>
            <person name="Faria R."/>
            <person name="Formenti G."/>
            <person name="Sims Y."/>
            <person name="Smith T.P."/>
            <person name="Tracey A."/>
            <person name="Wood J.M.D."/>
            <person name="Zagrodzka Z.B."/>
            <person name="Johannesson K."/>
            <person name="Butlin R.K."/>
            <person name="Leder E.H."/>
        </authorList>
    </citation>
    <scope>NUCLEOTIDE SEQUENCE [LARGE SCALE GENOMIC DNA]</scope>
    <source>
        <strain evidence="11">Snail1</strain>
        <tissue evidence="11">Muscle</tissue>
    </source>
</reference>
<keyword evidence="3 9" id="KW-1133">Transmembrane helix</keyword>
<comment type="caution">
    <text evidence="11">The sequence shown here is derived from an EMBL/GenBank/DDBJ whole genome shotgun (WGS) entry which is preliminary data.</text>
</comment>
<dbReference type="AlphaFoldDB" id="A0AAN9G071"/>
<dbReference type="EMBL" id="JBAMIC010000024">
    <property type="protein sequence ID" value="KAK7090391.1"/>
    <property type="molecule type" value="Genomic_DNA"/>
</dbReference>
<keyword evidence="7" id="KW-0807">Transducer</keyword>